<sequence>MSNTKIFMLIICMLVVVLLSNNTAFSQHEAKITLTLEHAIQTARENNKHIAKAELKKDIATQEVDIARDRQLPDLDFHTSYARITNLTEFHNGYSNKEVIKAIPDMYDATLSAKVPLYAGGRIKTAIEKSNKEKELSTLQVEKTTNDIEMDVIGTYLGIYKLMSVQQVINEQIKEEQKRLREVQALKRNGAVTKNEILRAELQLNNMQLSLITNQKNITVATHDLQTILNLSEEMTLELDTTNLLQMPALEDAYEAYLQKAYQKEDMRIALKHQEIALAERKEVKGGFYPTVGLFGSYAYKYPDYMLFPPTPYLYSLGMIGVDVNFSISNLYKNKKKMTVANKHVAESQLETSILKDEITDKVFKEYQQLKEIKERIPVTEKAIQQAEENYRIIKVKYLNQLALITDIVDADNALLQARFNNVSEKIDAQMKFYQLLYASGMLDQNKLN</sequence>
<keyword evidence="6" id="KW-0472">Membrane</keyword>
<evidence type="ECO:0000256" key="3">
    <source>
        <dbReference type="ARBA" id="ARBA00022448"/>
    </source>
</evidence>
<dbReference type="Gene3D" id="1.20.1600.10">
    <property type="entry name" value="Outer membrane efflux proteins (OEP)"/>
    <property type="match status" value="1"/>
</dbReference>
<proteinExistence type="inferred from homology"/>
<evidence type="ECO:0000313" key="9">
    <source>
        <dbReference type="Proteomes" id="UP001560573"/>
    </source>
</evidence>
<protein>
    <submittedName>
        <fullName evidence="8">TolC family protein</fullName>
    </submittedName>
</protein>
<dbReference type="InterPro" id="IPR003423">
    <property type="entry name" value="OMP_efflux"/>
</dbReference>
<comment type="subcellular location">
    <subcellularLocation>
        <location evidence="1">Cell outer membrane</location>
    </subcellularLocation>
</comment>
<comment type="similarity">
    <text evidence="2">Belongs to the outer membrane factor (OMF) (TC 1.B.17) family.</text>
</comment>
<evidence type="ECO:0000313" key="8">
    <source>
        <dbReference type="EMBL" id="MEX6687576.1"/>
    </source>
</evidence>
<dbReference type="EMBL" id="JAULBC010000002">
    <property type="protein sequence ID" value="MEX6687576.1"/>
    <property type="molecule type" value="Genomic_DNA"/>
</dbReference>
<keyword evidence="7" id="KW-0998">Cell outer membrane</keyword>
<name>A0ABV3ZCI1_9BACT</name>
<reference evidence="8 9" key="1">
    <citation type="submission" date="2023-07" db="EMBL/GenBank/DDBJ databases">
        <authorList>
            <person name="Lian W.-H."/>
        </authorList>
    </citation>
    <scope>NUCLEOTIDE SEQUENCE [LARGE SCALE GENOMIC DNA]</scope>
    <source>
        <strain evidence="8 9">SYSU DXS3180</strain>
    </source>
</reference>
<dbReference type="PANTHER" id="PTHR30026:SF20">
    <property type="entry name" value="OUTER MEMBRANE PROTEIN TOLC"/>
    <property type="match status" value="1"/>
</dbReference>
<evidence type="ECO:0000256" key="7">
    <source>
        <dbReference type="ARBA" id="ARBA00023237"/>
    </source>
</evidence>
<gene>
    <name evidence="8" type="ORF">QTN47_08745</name>
</gene>
<evidence type="ECO:0000256" key="5">
    <source>
        <dbReference type="ARBA" id="ARBA00022692"/>
    </source>
</evidence>
<keyword evidence="3" id="KW-0813">Transport</keyword>
<dbReference type="Proteomes" id="UP001560573">
    <property type="component" value="Unassembled WGS sequence"/>
</dbReference>
<keyword evidence="9" id="KW-1185">Reference proteome</keyword>
<keyword evidence="4" id="KW-1134">Transmembrane beta strand</keyword>
<evidence type="ECO:0000256" key="6">
    <source>
        <dbReference type="ARBA" id="ARBA00023136"/>
    </source>
</evidence>
<evidence type="ECO:0000256" key="1">
    <source>
        <dbReference type="ARBA" id="ARBA00004442"/>
    </source>
</evidence>
<comment type="caution">
    <text evidence="8">The sequence shown here is derived from an EMBL/GenBank/DDBJ whole genome shotgun (WGS) entry which is preliminary data.</text>
</comment>
<accession>A0ABV3ZCI1</accession>
<organism evidence="8 9">
    <name type="scientific">Danxiaibacter flavus</name>
    <dbReference type="NCBI Taxonomy" id="3049108"/>
    <lineage>
        <taxon>Bacteria</taxon>
        <taxon>Pseudomonadati</taxon>
        <taxon>Bacteroidota</taxon>
        <taxon>Chitinophagia</taxon>
        <taxon>Chitinophagales</taxon>
        <taxon>Chitinophagaceae</taxon>
        <taxon>Danxiaibacter</taxon>
    </lineage>
</organism>
<evidence type="ECO:0000256" key="4">
    <source>
        <dbReference type="ARBA" id="ARBA00022452"/>
    </source>
</evidence>
<dbReference type="SUPFAM" id="SSF56954">
    <property type="entry name" value="Outer membrane efflux proteins (OEP)"/>
    <property type="match status" value="1"/>
</dbReference>
<dbReference type="InterPro" id="IPR051906">
    <property type="entry name" value="TolC-like"/>
</dbReference>
<keyword evidence="5" id="KW-0812">Transmembrane</keyword>
<dbReference type="RefSeq" id="WP_369328981.1">
    <property type="nucleotide sequence ID" value="NZ_JAULBC010000002.1"/>
</dbReference>
<dbReference type="PANTHER" id="PTHR30026">
    <property type="entry name" value="OUTER MEMBRANE PROTEIN TOLC"/>
    <property type="match status" value="1"/>
</dbReference>
<dbReference type="Pfam" id="PF02321">
    <property type="entry name" value="OEP"/>
    <property type="match status" value="1"/>
</dbReference>
<evidence type="ECO:0000256" key="2">
    <source>
        <dbReference type="ARBA" id="ARBA00007613"/>
    </source>
</evidence>